<sequence length="264" mass="29100">MVPESKAAGLISSFPITSENYSKAVQQLKMRFGREDLLVQIYVQDLLFLVIKNATAGRNSELASLYDMLETKLRSSESLGHTKEKFADFLEPLVESCLPESVLLSWESSRVSEDSDDSTSQRSLEKQMCFVRHEVESEMINLAHEGFGKNNGVLKQNNNKIINADVPDIATTAMLVSTNASHDRIPRGADLIGKLLTGKCVQLNFGLAAIHTKLGWTVIGKETGLCSSNGEIAVGSSVQTFLSLYVNDISLKELWEIDSLSIRN</sequence>
<name>A0A8X7CES2_9ARAC</name>
<evidence type="ECO:0000313" key="1">
    <source>
        <dbReference type="EMBL" id="GFY63816.1"/>
    </source>
</evidence>
<dbReference type="InterPro" id="IPR005312">
    <property type="entry name" value="DUF1759"/>
</dbReference>
<dbReference type="OrthoDB" id="5967017at2759"/>
<proteinExistence type="predicted"/>
<evidence type="ECO:0000313" key="2">
    <source>
        <dbReference type="Proteomes" id="UP000886998"/>
    </source>
</evidence>
<gene>
    <name evidence="1" type="primary">AVEN_68275_1</name>
    <name evidence="1" type="ORF">TNIN_500481</name>
</gene>
<reference evidence="1" key="1">
    <citation type="submission" date="2020-08" db="EMBL/GenBank/DDBJ databases">
        <title>Multicomponent nature underlies the extraordinary mechanical properties of spider dragline silk.</title>
        <authorList>
            <person name="Kono N."/>
            <person name="Nakamura H."/>
            <person name="Mori M."/>
            <person name="Yoshida Y."/>
            <person name="Ohtoshi R."/>
            <person name="Malay A.D."/>
            <person name="Moran D.A.P."/>
            <person name="Tomita M."/>
            <person name="Numata K."/>
            <person name="Arakawa K."/>
        </authorList>
    </citation>
    <scope>NUCLEOTIDE SEQUENCE</scope>
</reference>
<accession>A0A8X7CES2</accession>
<protein>
    <submittedName>
        <fullName evidence="1">Uncharacterized protein</fullName>
    </submittedName>
</protein>
<organism evidence="1 2">
    <name type="scientific">Trichonephila inaurata madagascariensis</name>
    <dbReference type="NCBI Taxonomy" id="2747483"/>
    <lineage>
        <taxon>Eukaryota</taxon>
        <taxon>Metazoa</taxon>
        <taxon>Ecdysozoa</taxon>
        <taxon>Arthropoda</taxon>
        <taxon>Chelicerata</taxon>
        <taxon>Arachnida</taxon>
        <taxon>Araneae</taxon>
        <taxon>Araneomorphae</taxon>
        <taxon>Entelegynae</taxon>
        <taxon>Araneoidea</taxon>
        <taxon>Nephilidae</taxon>
        <taxon>Trichonephila</taxon>
        <taxon>Trichonephila inaurata</taxon>
    </lineage>
</organism>
<keyword evidence="2" id="KW-1185">Reference proteome</keyword>
<dbReference type="Pfam" id="PF03564">
    <property type="entry name" value="DUF1759"/>
    <property type="match status" value="1"/>
</dbReference>
<dbReference type="AlphaFoldDB" id="A0A8X7CES2"/>
<comment type="caution">
    <text evidence="1">The sequence shown here is derived from an EMBL/GenBank/DDBJ whole genome shotgun (WGS) entry which is preliminary data.</text>
</comment>
<dbReference type="Proteomes" id="UP000886998">
    <property type="component" value="Unassembled WGS sequence"/>
</dbReference>
<dbReference type="EMBL" id="BMAV01014948">
    <property type="protein sequence ID" value="GFY63816.1"/>
    <property type="molecule type" value="Genomic_DNA"/>
</dbReference>